<feature type="transmembrane region" description="Helical" evidence="5">
    <location>
        <begin position="265"/>
        <end position="284"/>
    </location>
</feature>
<accession>A0A1H9GSK7</accession>
<evidence type="ECO:0000313" key="8">
    <source>
        <dbReference type="Proteomes" id="UP000199496"/>
    </source>
</evidence>
<feature type="region of interest" description="Disordered" evidence="4">
    <location>
        <begin position="406"/>
        <end position="425"/>
    </location>
</feature>
<dbReference type="CDD" id="cd17477">
    <property type="entry name" value="MFS_YcaD_like"/>
    <property type="match status" value="1"/>
</dbReference>
<gene>
    <name evidence="7" type="ORF">SAMN05421693_1492</name>
</gene>
<dbReference type="RefSeq" id="WP_090209601.1">
    <property type="nucleotide sequence ID" value="NZ_FOFO01000049.1"/>
</dbReference>
<evidence type="ECO:0000256" key="1">
    <source>
        <dbReference type="ARBA" id="ARBA00022692"/>
    </source>
</evidence>
<evidence type="ECO:0000256" key="3">
    <source>
        <dbReference type="ARBA" id="ARBA00023136"/>
    </source>
</evidence>
<dbReference type="PROSITE" id="PS50850">
    <property type="entry name" value="MFS"/>
    <property type="match status" value="1"/>
</dbReference>
<dbReference type="PANTHER" id="PTHR23521">
    <property type="entry name" value="TRANSPORTER MFS SUPERFAMILY"/>
    <property type="match status" value="1"/>
</dbReference>
<dbReference type="InterPro" id="IPR020846">
    <property type="entry name" value="MFS_dom"/>
</dbReference>
<dbReference type="Pfam" id="PF07690">
    <property type="entry name" value="MFS_1"/>
    <property type="match status" value="1"/>
</dbReference>
<sequence>MVEQLPIRTRALLLGAGLLFASGAMLGLVLPIRAEMEGFPTSLIGLIGSAFAAGYVAGCLFLPRLVAQVGHVRVFGVMAALVAITALINVLFVTPIAWILVRVATGFAFAGATMIIESWLSESASSETRGRVFARYMIVNLASSVIGQLTVMLFEPGGFEPFVIVAILGCLALIPTALSSGRAPEPLHEVKLDFRRLIRVSPIAVMACFGVGLANGAFGTLAPVYASSIGLPLWAVALLVAGAIVGGALMQIPVGRLSDRMDRRWVVVGVALVGALLSFGLFALELRDPAQVILMVMLLGGAMHTIYPVAVAHANDRAVEGNFVAVSSGLLLIFGAGATLGPAVAAPLMQWGQPQWLFLFLMAIYALVALHATWRTRVQAPVAEPQPAFVGLEAIQGLTQETLHLDPRVDEFDEDERENSPLDRR</sequence>
<feature type="transmembrane region" description="Helical" evidence="5">
    <location>
        <begin position="356"/>
        <end position="374"/>
    </location>
</feature>
<feature type="transmembrane region" description="Helical" evidence="5">
    <location>
        <begin position="99"/>
        <end position="120"/>
    </location>
</feature>
<evidence type="ECO:0000256" key="5">
    <source>
        <dbReference type="SAM" id="Phobius"/>
    </source>
</evidence>
<feature type="transmembrane region" description="Helical" evidence="5">
    <location>
        <begin position="38"/>
        <end position="62"/>
    </location>
</feature>
<organism evidence="7 8">
    <name type="scientific">Ectothiorhodospira magna</name>
    <dbReference type="NCBI Taxonomy" id="867345"/>
    <lineage>
        <taxon>Bacteria</taxon>
        <taxon>Pseudomonadati</taxon>
        <taxon>Pseudomonadota</taxon>
        <taxon>Gammaproteobacteria</taxon>
        <taxon>Chromatiales</taxon>
        <taxon>Ectothiorhodospiraceae</taxon>
        <taxon>Ectothiorhodospira</taxon>
    </lineage>
</organism>
<reference evidence="7 8" key="1">
    <citation type="submission" date="2016-10" db="EMBL/GenBank/DDBJ databases">
        <authorList>
            <person name="de Groot N.N."/>
        </authorList>
    </citation>
    <scope>NUCLEOTIDE SEQUENCE [LARGE SCALE GENOMIC DNA]</scope>
    <source>
        <strain evidence="7 8">B7-7</strain>
    </source>
</reference>
<dbReference type="STRING" id="867345.SAMN05421693_1492"/>
<dbReference type="Proteomes" id="UP000199496">
    <property type="component" value="Unassembled WGS sequence"/>
</dbReference>
<evidence type="ECO:0000313" key="7">
    <source>
        <dbReference type="EMBL" id="SEQ53077.1"/>
    </source>
</evidence>
<dbReference type="SUPFAM" id="SSF103473">
    <property type="entry name" value="MFS general substrate transporter"/>
    <property type="match status" value="1"/>
</dbReference>
<dbReference type="AlphaFoldDB" id="A0A1H9GSK7"/>
<name>A0A1H9GSK7_9GAMM</name>
<dbReference type="InterPro" id="IPR011701">
    <property type="entry name" value="MFS"/>
</dbReference>
<feature type="transmembrane region" description="Helical" evidence="5">
    <location>
        <begin position="159"/>
        <end position="179"/>
    </location>
</feature>
<feature type="transmembrane region" description="Helical" evidence="5">
    <location>
        <begin position="74"/>
        <end position="93"/>
    </location>
</feature>
<evidence type="ECO:0000259" key="6">
    <source>
        <dbReference type="PROSITE" id="PS50850"/>
    </source>
</evidence>
<keyword evidence="3 5" id="KW-0472">Membrane</keyword>
<feature type="transmembrane region" description="Helical" evidence="5">
    <location>
        <begin position="132"/>
        <end position="153"/>
    </location>
</feature>
<dbReference type="EMBL" id="FOFO01000049">
    <property type="protein sequence ID" value="SEQ53077.1"/>
    <property type="molecule type" value="Genomic_DNA"/>
</dbReference>
<feature type="transmembrane region" description="Helical" evidence="5">
    <location>
        <begin position="290"/>
        <end position="311"/>
    </location>
</feature>
<dbReference type="GO" id="GO:0022857">
    <property type="term" value="F:transmembrane transporter activity"/>
    <property type="evidence" value="ECO:0007669"/>
    <property type="project" value="InterPro"/>
</dbReference>
<feature type="transmembrane region" description="Helical" evidence="5">
    <location>
        <begin position="12"/>
        <end position="32"/>
    </location>
</feature>
<dbReference type="InterPro" id="IPR047200">
    <property type="entry name" value="MFS_YcaD-like"/>
</dbReference>
<protein>
    <submittedName>
        <fullName evidence="7">Predicted arabinose efflux permease, MFS family</fullName>
    </submittedName>
</protein>
<feature type="domain" description="Major facilitator superfamily (MFS) profile" evidence="6">
    <location>
        <begin position="200"/>
        <end position="425"/>
    </location>
</feature>
<dbReference type="GO" id="GO:0005886">
    <property type="term" value="C:plasma membrane"/>
    <property type="evidence" value="ECO:0007669"/>
    <property type="project" value="TreeGrafter"/>
</dbReference>
<dbReference type="Gene3D" id="1.20.1250.20">
    <property type="entry name" value="MFS general substrate transporter like domains"/>
    <property type="match status" value="2"/>
</dbReference>
<proteinExistence type="predicted"/>
<evidence type="ECO:0000256" key="2">
    <source>
        <dbReference type="ARBA" id="ARBA00022989"/>
    </source>
</evidence>
<keyword evidence="8" id="KW-1185">Reference proteome</keyword>
<feature type="transmembrane region" description="Helical" evidence="5">
    <location>
        <begin position="231"/>
        <end position="253"/>
    </location>
</feature>
<evidence type="ECO:0000256" key="4">
    <source>
        <dbReference type="SAM" id="MobiDB-lite"/>
    </source>
</evidence>
<feature type="transmembrane region" description="Helical" evidence="5">
    <location>
        <begin position="200"/>
        <end position="225"/>
    </location>
</feature>
<dbReference type="InterPro" id="IPR036259">
    <property type="entry name" value="MFS_trans_sf"/>
</dbReference>
<feature type="transmembrane region" description="Helical" evidence="5">
    <location>
        <begin position="323"/>
        <end position="344"/>
    </location>
</feature>
<dbReference type="OrthoDB" id="9810614at2"/>
<dbReference type="PANTHER" id="PTHR23521:SF3">
    <property type="entry name" value="MFS TRANSPORTER"/>
    <property type="match status" value="1"/>
</dbReference>
<keyword evidence="2 5" id="KW-1133">Transmembrane helix</keyword>
<keyword evidence="1 5" id="KW-0812">Transmembrane</keyword>